<protein>
    <submittedName>
        <fullName evidence="2">Uncharacterized protein</fullName>
    </submittedName>
</protein>
<feature type="transmembrane region" description="Helical" evidence="1">
    <location>
        <begin position="144"/>
        <end position="167"/>
    </location>
</feature>
<feature type="non-terminal residue" evidence="2">
    <location>
        <position position="1"/>
    </location>
</feature>
<proteinExistence type="predicted"/>
<evidence type="ECO:0000313" key="3">
    <source>
        <dbReference type="Proteomes" id="UP001140091"/>
    </source>
</evidence>
<dbReference type="AlphaFoldDB" id="A0A9W8MCQ0"/>
<keyword evidence="1" id="KW-1133">Transmembrane helix</keyword>
<feature type="transmembrane region" description="Helical" evidence="1">
    <location>
        <begin position="188"/>
        <end position="212"/>
    </location>
</feature>
<name>A0A9W8MCQ0_9AGAR</name>
<organism evidence="2 3">
    <name type="scientific">Candolleomyces eurysporus</name>
    <dbReference type="NCBI Taxonomy" id="2828524"/>
    <lineage>
        <taxon>Eukaryota</taxon>
        <taxon>Fungi</taxon>
        <taxon>Dikarya</taxon>
        <taxon>Basidiomycota</taxon>
        <taxon>Agaricomycotina</taxon>
        <taxon>Agaricomycetes</taxon>
        <taxon>Agaricomycetidae</taxon>
        <taxon>Agaricales</taxon>
        <taxon>Agaricineae</taxon>
        <taxon>Psathyrellaceae</taxon>
        <taxon>Candolleomyces</taxon>
    </lineage>
</organism>
<evidence type="ECO:0000313" key="2">
    <source>
        <dbReference type="EMBL" id="KAJ2924323.1"/>
    </source>
</evidence>
<feature type="transmembrane region" description="Helical" evidence="1">
    <location>
        <begin position="32"/>
        <end position="58"/>
    </location>
</feature>
<feature type="transmembrane region" description="Helical" evidence="1">
    <location>
        <begin position="109"/>
        <end position="132"/>
    </location>
</feature>
<dbReference type="OrthoDB" id="3020302at2759"/>
<feature type="transmembrane region" description="Helical" evidence="1">
    <location>
        <begin position="78"/>
        <end position="100"/>
    </location>
</feature>
<gene>
    <name evidence="2" type="ORF">H1R20_g12771</name>
</gene>
<sequence length="325" mass="35901">MVEVGIHLFMALYGLSVFLETPEPLRKGRKRYIAVSFMITILSALTASLDMAGFFQTLFKSTSPGHWQELYVASPKEWRYMASSAGLGLIIMIGDALLVYRCYIVCVQYWWVIILPTMTSLSALVLFFMTAYTTDEGDSTINYLVASTLLTVSTSIIVTTLISIRLLRARRTLAKLLPSADVRVHTGVIAILIESAAPLTIFGIIAAVIIVTRVAGTIYKSPEGIIVCGPLFNGLFYSFCALSPHMIIFRVTTGRSFTKFPSVKDGVLTNPIQFAHRTAESSFLQSTLNREFGRNRDSDTEQGLNSFIHVAQEKRNDGGDVEKVG</sequence>
<dbReference type="Proteomes" id="UP001140091">
    <property type="component" value="Unassembled WGS sequence"/>
</dbReference>
<feature type="transmembrane region" description="Helical" evidence="1">
    <location>
        <begin position="224"/>
        <end position="249"/>
    </location>
</feature>
<dbReference type="EMBL" id="JANBPK010001229">
    <property type="protein sequence ID" value="KAJ2924323.1"/>
    <property type="molecule type" value="Genomic_DNA"/>
</dbReference>
<feature type="transmembrane region" description="Helical" evidence="1">
    <location>
        <begin position="6"/>
        <end position="25"/>
    </location>
</feature>
<keyword evidence="1" id="KW-0472">Membrane</keyword>
<accession>A0A9W8MCQ0</accession>
<reference evidence="2" key="1">
    <citation type="submission" date="2022-06" db="EMBL/GenBank/DDBJ databases">
        <title>Genome Sequence of Candolleomyces eurysporus.</title>
        <authorList>
            <person name="Buettner E."/>
        </authorList>
    </citation>
    <scope>NUCLEOTIDE SEQUENCE</scope>
    <source>
        <strain evidence="2">VTCC 930004</strain>
    </source>
</reference>
<keyword evidence="3" id="KW-1185">Reference proteome</keyword>
<keyword evidence="1" id="KW-0812">Transmembrane</keyword>
<comment type="caution">
    <text evidence="2">The sequence shown here is derived from an EMBL/GenBank/DDBJ whole genome shotgun (WGS) entry which is preliminary data.</text>
</comment>
<evidence type="ECO:0000256" key="1">
    <source>
        <dbReference type="SAM" id="Phobius"/>
    </source>
</evidence>